<gene>
    <name evidence="7" type="ORF">ENG92_01045</name>
</gene>
<keyword evidence="4" id="KW-0449">Lipoprotein</keyword>
<dbReference type="SUPFAM" id="SSF141488">
    <property type="entry name" value="YdhA-like"/>
    <property type="match status" value="1"/>
</dbReference>
<dbReference type="Proteomes" id="UP000885822">
    <property type="component" value="Unassembled WGS sequence"/>
</dbReference>
<feature type="signal peptide" evidence="5">
    <location>
        <begin position="1"/>
        <end position="36"/>
    </location>
</feature>
<dbReference type="AlphaFoldDB" id="A0A831JWF8"/>
<accession>A0A831JWF8</accession>
<name>A0A831JWF8_9GAMM</name>
<comment type="caution">
    <text evidence="7">The sequence shown here is derived from an EMBL/GenBank/DDBJ whole genome shotgun (WGS) entry which is preliminary data.</text>
</comment>
<evidence type="ECO:0000256" key="3">
    <source>
        <dbReference type="ARBA" id="ARBA00023139"/>
    </source>
</evidence>
<dbReference type="Gene3D" id="2.40.128.200">
    <property type="match status" value="1"/>
</dbReference>
<evidence type="ECO:0000259" key="6">
    <source>
        <dbReference type="Pfam" id="PF09864"/>
    </source>
</evidence>
<reference evidence="7" key="1">
    <citation type="journal article" date="2020" name="mSystems">
        <title>Genome- and Community-Level Interaction Insights into Carbon Utilization and Element Cycling Functions of Hydrothermarchaeota in Hydrothermal Sediment.</title>
        <authorList>
            <person name="Zhou Z."/>
            <person name="Liu Y."/>
            <person name="Xu W."/>
            <person name="Pan J."/>
            <person name="Luo Z.H."/>
            <person name="Li M."/>
        </authorList>
    </citation>
    <scope>NUCLEOTIDE SEQUENCE [LARGE SCALE GENOMIC DNA]</scope>
    <source>
        <strain evidence="7">HyVt-26</strain>
    </source>
</reference>
<dbReference type="InterPro" id="IPR018660">
    <property type="entry name" value="MliC"/>
</dbReference>
<feature type="chain" id="PRO_5032344566" description="C-type lysozyme inhibitor domain-containing protein" evidence="5">
    <location>
        <begin position="37"/>
        <end position="119"/>
    </location>
</feature>
<evidence type="ECO:0000313" key="7">
    <source>
        <dbReference type="EMBL" id="HDK37590.1"/>
    </source>
</evidence>
<keyword evidence="2" id="KW-0472">Membrane</keyword>
<dbReference type="EMBL" id="DRCV01000047">
    <property type="protein sequence ID" value="HDK37590.1"/>
    <property type="molecule type" value="Genomic_DNA"/>
</dbReference>
<dbReference type="InterPro" id="IPR036328">
    <property type="entry name" value="MliC_sf"/>
</dbReference>
<keyword evidence="1 5" id="KW-0732">Signal</keyword>
<evidence type="ECO:0000256" key="1">
    <source>
        <dbReference type="ARBA" id="ARBA00022729"/>
    </source>
</evidence>
<proteinExistence type="predicted"/>
<sequence length="119" mass="13520">MNSRLEDIAKRPLSQFGRGRAIITALLLAIALSASADDTMLQYQCDNDYALRVELNEKQARVFLHDRTLELPRQKDMKGERYLSNDRQALFLRKGRNAVLAVSAGHGMLRCTEVDKVQE</sequence>
<dbReference type="Pfam" id="PF09864">
    <property type="entry name" value="MliC"/>
    <property type="match status" value="1"/>
</dbReference>
<protein>
    <recommendedName>
        <fullName evidence="6">C-type lysozyme inhibitor domain-containing protein</fullName>
    </recommendedName>
</protein>
<organism evidence="7">
    <name type="scientific">Thiolapillus brandeum</name>
    <dbReference type="NCBI Taxonomy" id="1076588"/>
    <lineage>
        <taxon>Bacteria</taxon>
        <taxon>Pseudomonadati</taxon>
        <taxon>Pseudomonadota</taxon>
        <taxon>Gammaproteobacteria</taxon>
        <taxon>Chromatiales</taxon>
        <taxon>Sedimenticolaceae</taxon>
        <taxon>Thiolapillus</taxon>
    </lineage>
</organism>
<feature type="domain" description="C-type lysozyme inhibitor" evidence="6">
    <location>
        <begin position="43"/>
        <end position="102"/>
    </location>
</feature>
<evidence type="ECO:0000256" key="5">
    <source>
        <dbReference type="SAM" id="SignalP"/>
    </source>
</evidence>
<keyword evidence="3" id="KW-0564">Palmitate</keyword>
<evidence type="ECO:0000256" key="2">
    <source>
        <dbReference type="ARBA" id="ARBA00023136"/>
    </source>
</evidence>
<evidence type="ECO:0000256" key="4">
    <source>
        <dbReference type="ARBA" id="ARBA00023288"/>
    </source>
</evidence>